<evidence type="ECO:0000256" key="3">
    <source>
        <dbReference type="ARBA" id="ARBA00022803"/>
    </source>
</evidence>
<accession>A0A3Q2DQS8</accession>
<protein>
    <submittedName>
        <fullName evidence="6">Uncharacterized protein</fullName>
    </submittedName>
</protein>
<evidence type="ECO:0000256" key="1">
    <source>
        <dbReference type="ARBA" id="ARBA00022588"/>
    </source>
</evidence>
<dbReference type="OMA" id="WAIISAD"/>
<keyword evidence="7" id="KW-1185">Reference proteome</keyword>
<evidence type="ECO:0000256" key="5">
    <source>
        <dbReference type="ARBA" id="ARBA00038336"/>
    </source>
</evidence>
<evidence type="ECO:0000256" key="2">
    <source>
        <dbReference type="ARBA" id="ARBA00022737"/>
    </source>
</evidence>
<dbReference type="SUPFAM" id="SSF48452">
    <property type="entry name" value="TPR-like"/>
    <property type="match status" value="2"/>
</dbReference>
<dbReference type="AlphaFoldDB" id="A0A3Q2DQS8"/>
<reference evidence="6" key="1">
    <citation type="submission" date="2025-08" db="UniProtKB">
        <authorList>
            <consortium name="Ensembl"/>
        </authorList>
    </citation>
    <scope>IDENTIFICATION</scope>
</reference>
<keyword evidence="1" id="KW-0399">Innate immunity</keyword>
<evidence type="ECO:0000313" key="6">
    <source>
        <dbReference type="Ensembl" id="ENSCVAP00000022043.1"/>
    </source>
</evidence>
<keyword evidence="2" id="KW-0677">Repeat</keyword>
<evidence type="ECO:0000256" key="4">
    <source>
        <dbReference type="ARBA" id="ARBA00022859"/>
    </source>
</evidence>
<organism evidence="6 7">
    <name type="scientific">Cyprinodon variegatus</name>
    <name type="common">Sheepshead minnow</name>
    <dbReference type="NCBI Taxonomy" id="28743"/>
    <lineage>
        <taxon>Eukaryota</taxon>
        <taxon>Metazoa</taxon>
        <taxon>Chordata</taxon>
        <taxon>Craniata</taxon>
        <taxon>Vertebrata</taxon>
        <taxon>Euteleostomi</taxon>
        <taxon>Actinopterygii</taxon>
        <taxon>Neopterygii</taxon>
        <taxon>Teleostei</taxon>
        <taxon>Neoteleostei</taxon>
        <taxon>Acanthomorphata</taxon>
        <taxon>Ovalentaria</taxon>
        <taxon>Atherinomorphae</taxon>
        <taxon>Cyprinodontiformes</taxon>
        <taxon>Cyprinodontidae</taxon>
        <taxon>Cyprinodon</taxon>
    </lineage>
</organism>
<dbReference type="GO" id="GO:0005829">
    <property type="term" value="C:cytosol"/>
    <property type="evidence" value="ECO:0007669"/>
    <property type="project" value="TreeGrafter"/>
</dbReference>
<dbReference type="FunFam" id="1.25.40.10:FF:000036">
    <property type="entry name" value="interferon-induced protein with tetratricopeptide repeats 5"/>
    <property type="match status" value="1"/>
</dbReference>
<dbReference type="GO" id="GO:0051607">
    <property type="term" value="P:defense response to virus"/>
    <property type="evidence" value="ECO:0007669"/>
    <property type="project" value="TreeGrafter"/>
</dbReference>
<proteinExistence type="inferred from homology"/>
<dbReference type="PANTHER" id="PTHR10271">
    <property type="entry name" value="INTERFERON-INDUCED PROTEIN WITH TETRATRICOPEPTIDE REPEATS"/>
    <property type="match status" value="1"/>
</dbReference>
<keyword evidence="3" id="KW-0802">TPR repeat</keyword>
<dbReference type="PANTHER" id="PTHR10271:SF14">
    <property type="entry name" value="INTERFERON-INDUCED PROTEIN WITH TETRATRICOPEPTIDE REPEATS-RELATED"/>
    <property type="match status" value="1"/>
</dbReference>
<comment type="similarity">
    <text evidence="5">Belongs to the IFIT family.</text>
</comment>
<dbReference type="Proteomes" id="UP000265020">
    <property type="component" value="Unassembled WGS sequence"/>
</dbReference>
<reference evidence="6" key="2">
    <citation type="submission" date="2025-09" db="UniProtKB">
        <authorList>
            <consortium name="Ensembl"/>
        </authorList>
    </citation>
    <scope>IDENTIFICATION</scope>
</reference>
<evidence type="ECO:0000313" key="7">
    <source>
        <dbReference type="Proteomes" id="UP000265020"/>
    </source>
</evidence>
<dbReference type="Gene3D" id="1.25.40.10">
    <property type="entry name" value="Tetratricopeptide repeat domain"/>
    <property type="match status" value="3"/>
</dbReference>
<dbReference type="Ensembl" id="ENSCVAT00000010273.1">
    <property type="protein sequence ID" value="ENSCVAP00000022043.1"/>
    <property type="gene ID" value="ENSCVAG00000004473.1"/>
</dbReference>
<dbReference type="STRING" id="28743.ENSCVAP00000022043"/>
<dbReference type="GeneTree" id="ENSGT00950000182946"/>
<name>A0A3Q2DQS8_CYPVA</name>
<sequence>LSMQPTILKALESKLEALQCHFTWDLEPTKSKLNNLRYALEDIGTDEGNVWLGHISNLQGFIQYKLGSSEEALSIFRRANETFQRLKNSDEGPWLIVNFGNLAWLNHLMGEDKKSQDYLSKVEALIREYPAPPEEELYSEVCAEKAWTISRFDKEKKLQAAELFQKAVMMHPDNVEWQTSWAIISADPFLDNMEDMPLDVFEKLRFATERDPENLYVAALYLRARAAKGEQIRREARVLAKRILERSPSSYHGINQLRRLYRDFISKDEAIKLADEYLRRYPDSRYAKKSAAICNKMKVLSPDFTPSRLNQITLLLDIEDLDSAEKQMLYHCYARYSFFNKNNSRRSIEYHMEAAKIPVESSYRQTSINELEKTLKRNNYPSKSWKGTQTDPELIEKITKLLTNLVLEKN</sequence>
<keyword evidence="4" id="KW-0391">Immunity</keyword>
<dbReference type="GO" id="GO:0045087">
    <property type="term" value="P:innate immune response"/>
    <property type="evidence" value="ECO:0007669"/>
    <property type="project" value="UniProtKB-KW"/>
</dbReference>
<dbReference type="InterPro" id="IPR011990">
    <property type="entry name" value="TPR-like_helical_dom_sf"/>
</dbReference>